<dbReference type="RefSeq" id="XP_043168061.1">
    <property type="nucleotide sequence ID" value="XM_043312126.1"/>
</dbReference>
<evidence type="ECO:0000256" key="2">
    <source>
        <dbReference type="SAM" id="MobiDB-lite"/>
    </source>
</evidence>
<sequence>MSADAAPITFTRFSKALEDLSVESLYAKYSEITNQLTHLESSNKQLEEFARENDDRDCYEALLENKQVMKRFEDRREAIKNEVKDVRGLPWRPREEENVDVAAVNGNAIATTNGTAAAEHMNGDRAPPEGDDGVYL</sequence>
<evidence type="ECO:0000313" key="4">
    <source>
        <dbReference type="Proteomes" id="UP000676310"/>
    </source>
</evidence>
<keyword evidence="1" id="KW-0175">Coiled coil</keyword>
<organism evidence="3 4">
    <name type="scientific">Alternaria atra</name>
    <dbReference type="NCBI Taxonomy" id="119953"/>
    <lineage>
        <taxon>Eukaryota</taxon>
        <taxon>Fungi</taxon>
        <taxon>Dikarya</taxon>
        <taxon>Ascomycota</taxon>
        <taxon>Pezizomycotina</taxon>
        <taxon>Dothideomycetes</taxon>
        <taxon>Pleosporomycetidae</taxon>
        <taxon>Pleosporales</taxon>
        <taxon>Pleosporineae</taxon>
        <taxon>Pleosporaceae</taxon>
        <taxon>Alternaria</taxon>
        <taxon>Alternaria sect. Ulocladioides</taxon>
    </lineage>
</organism>
<dbReference type="GeneID" id="67016190"/>
<dbReference type="PANTHER" id="PTHR40422">
    <property type="entry name" value="TRANSLATION MACHINERY-ASSOCIATED PROTEIN 17"/>
    <property type="match status" value="1"/>
</dbReference>
<dbReference type="Proteomes" id="UP000676310">
    <property type="component" value="Unassembled WGS sequence"/>
</dbReference>
<dbReference type="GO" id="GO:0070682">
    <property type="term" value="P:proteasome regulatory particle assembly"/>
    <property type="evidence" value="ECO:0007669"/>
    <property type="project" value="InterPro"/>
</dbReference>
<feature type="coiled-coil region" evidence="1">
    <location>
        <begin position="62"/>
        <end position="89"/>
    </location>
</feature>
<name>A0A8J2I0S9_9PLEO</name>
<proteinExistence type="predicted"/>
<dbReference type="EMBL" id="CAJRGZ010000017">
    <property type="protein sequence ID" value="CAG5156718.1"/>
    <property type="molecule type" value="Genomic_DNA"/>
</dbReference>
<evidence type="ECO:0000313" key="3">
    <source>
        <dbReference type="EMBL" id="CAG5156718.1"/>
    </source>
</evidence>
<feature type="region of interest" description="Disordered" evidence="2">
    <location>
        <begin position="113"/>
        <end position="136"/>
    </location>
</feature>
<gene>
    <name evidence="3" type="ORF">ALTATR162_LOCUS4514</name>
</gene>
<evidence type="ECO:0000256" key="1">
    <source>
        <dbReference type="SAM" id="Coils"/>
    </source>
</evidence>
<dbReference type="AlphaFoldDB" id="A0A8J2I0S9"/>
<protein>
    <submittedName>
        <fullName evidence="3">Uncharacterized protein</fullName>
    </submittedName>
</protein>
<dbReference type="GO" id="GO:0030674">
    <property type="term" value="F:protein-macromolecule adaptor activity"/>
    <property type="evidence" value="ECO:0007669"/>
    <property type="project" value="TreeGrafter"/>
</dbReference>
<dbReference type="OrthoDB" id="548474at2759"/>
<dbReference type="PANTHER" id="PTHR40422:SF1">
    <property type="entry name" value="TRANSLATION MACHINERY-ASSOCIATED PROTEIN 17"/>
    <property type="match status" value="1"/>
</dbReference>
<keyword evidence="4" id="KW-1185">Reference proteome</keyword>
<reference evidence="3" key="1">
    <citation type="submission" date="2021-05" db="EMBL/GenBank/DDBJ databases">
        <authorList>
            <person name="Stam R."/>
        </authorList>
    </citation>
    <scope>NUCLEOTIDE SEQUENCE</scope>
    <source>
        <strain evidence="3">CS162</strain>
    </source>
</reference>
<dbReference type="InterPro" id="IPR038966">
    <property type="entry name" value="TMA17"/>
</dbReference>
<comment type="caution">
    <text evidence="3">The sequence shown here is derived from an EMBL/GenBank/DDBJ whole genome shotgun (WGS) entry which is preliminary data.</text>
</comment>
<accession>A0A8J2I0S9</accession>